<keyword evidence="1" id="KW-1133">Transmembrane helix</keyword>
<comment type="caution">
    <text evidence="2">The sequence shown here is derived from an EMBL/GenBank/DDBJ whole genome shotgun (WGS) entry which is preliminary data.</text>
</comment>
<dbReference type="AlphaFoldDB" id="A0A939KLC4"/>
<keyword evidence="1" id="KW-0472">Membrane</keyword>
<keyword evidence="3" id="KW-1185">Reference proteome</keyword>
<accession>A0A939KLC4</accession>
<dbReference type="RefSeq" id="WP_207614930.1">
    <property type="nucleotide sequence ID" value="NZ_JAFNLL010000005.1"/>
</dbReference>
<evidence type="ECO:0000256" key="1">
    <source>
        <dbReference type="SAM" id="Phobius"/>
    </source>
</evidence>
<dbReference type="EMBL" id="JAFNLL010000005">
    <property type="protein sequence ID" value="MBO1267103.1"/>
    <property type="molecule type" value="Genomic_DNA"/>
</dbReference>
<reference evidence="2" key="1">
    <citation type="submission" date="2021-03" db="EMBL/GenBank/DDBJ databases">
        <title>A new species, PO-11, isolated from a karst cave deposit.</title>
        <authorList>
            <person name="Zhaoxiaoyong W."/>
        </authorList>
    </citation>
    <scope>NUCLEOTIDE SEQUENCE</scope>
    <source>
        <strain evidence="2">PO-11</strain>
    </source>
</reference>
<gene>
    <name evidence="2" type="ORF">J1902_03760</name>
</gene>
<proteinExistence type="predicted"/>
<feature type="transmembrane region" description="Helical" evidence="1">
    <location>
        <begin position="12"/>
        <end position="34"/>
    </location>
</feature>
<protein>
    <submittedName>
        <fullName evidence="2">Uncharacterized protein</fullName>
    </submittedName>
</protein>
<sequence length="77" mass="8628">MSANEVGVMWGGIFFFAFVALALGGTIWAIKVIGPRLARHERKMKIETAIRTGMVDAQLQEEIVEDIVAQRLREQGR</sequence>
<keyword evidence="1" id="KW-0812">Transmembrane</keyword>
<evidence type="ECO:0000313" key="2">
    <source>
        <dbReference type="EMBL" id="MBO1267103.1"/>
    </source>
</evidence>
<evidence type="ECO:0000313" key="3">
    <source>
        <dbReference type="Proteomes" id="UP000664164"/>
    </source>
</evidence>
<dbReference type="Proteomes" id="UP000664164">
    <property type="component" value="Unassembled WGS sequence"/>
</dbReference>
<organism evidence="2 3">
    <name type="scientific">Arthrobacter cavernae</name>
    <dbReference type="NCBI Taxonomy" id="2817681"/>
    <lineage>
        <taxon>Bacteria</taxon>
        <taxon>Bacillati</taxon>
        <taxon>Actinomycetota</taxon>
        <taxon>Actinomycetes</taxon>
        <taxon>Micrococcales</taxon>
        <taxon>Micrococcaceae</taxon>
        <taxon>Arthrobacter</taxon>
    </lineage>
</organism>
<name>A0A939KLC4_9MICC</name>